<dbReference type="Proteomes" id="UP000183447">
    <property type="component" value="Unassembled WGS sequence"/>
</dbReference>
<evidence type="ECO:0000313" key="6">
    <source>
        <dbReference type="EMBL" id="SFZ84690.1"/>
    </source>
</evidence>
<dbReference type="PANTHER" id="PTHR43166:SF4">
    <property type="entry name" value="PHOSPHONATES IMPORT ATP-BINDING PROTEIN PHNC"/>
    <property type="match status" value="1"/>
</dbReference>
<evidence type="ECO:0000259" key="5">
    <source>
        <dbReference type="PROSITE" id="PS50893"/>
    </source>
</evidence>
<keyword evidence="4 6" id="KW-0067">ATP-binding</keyword>
<reference evidence="6 7" key="1">
    <citation type="submission" date="2016-11" db="EMBL/GenBank/DDBJ databases">
        <authorList>
            <person name="Jaros S."/>
            <person name="Januszkiewicz K."/>
            <person name="Wedrychowicz H."/>
        </authorList>
    </citation>
    <scope>NUCLEOTIDE SEQUENCE [LARGE SCALE GENOMIC DNA]</scope>
    <source>
        <strain evidence="6 7">ATCC 23634</strain>
    </source>
</reference>
<evidence type="ECO:0000256" key="4">
    <source>
        <dbReference type="ARBA" id="ARBA00022840"/>
    </source>
</evidence>
<dbReference type="InterPro" id="IPR003439">
    <property type="entry name" value="ABC_transporter-like_ATP-bd"/>
</dbReference>
<proteinExistence type="inferred from homology"/>
<dbReference type="InterPro" id="IPR003593">
    <property type="entry name" value="AAA+_ATPase"/>
</dbReference>
<dbReference type="OrthoDB" id="8438829at2"/>
<dbReference type="FunFam" id="3.40.50.300:FF:000020">
    <property type="entry name" value="Amino acid ABC transporter ATP-binding component"/>
    <property type="match status" value="1"/>
</dbReference>
<evidence type="ECO:0000256" key="1">
    <source>
        <dbReference type="ARBA" id="ARBA00005417"/>
    </source>
</evidence>
<dbReference type="SUPFAM" id="SSF52540">
    <property type="entry name" value="P-loop containing nucleoside triphosphate hydrolases"/>
    <property type="match status" value="1"/>
</dbReference>
<dbReference type="GO" id="GO:0015424">
    <property type="term" value="F:ABC-type amino acid transporter activity"/>
    <property type="evidence" value="ECO:0007669"/>
    <property type="project" value="InterPro"/>
</dbReference>
<keyword evidence="2" id="KW-0813">Transport</keyword>
<dbReference type="CDD" id="cd03262">
    <property type="entry name" value="ABC_HisP_GlnQ"/>
    <property type="match status" value="1"/>
</dbReference>
<dbReference type="RefSeq" id="WP_072342569.1">
    <property type="nucleotide sequence ID" value="NZ_FPKU01000002.1"/>
</dbReference>
<gene>
    <name evidence="6" type="ORF">SAMN02983003_2159</name>
</gene>
<dbReference type="InterPro" id="IPR027417">
    <property type="entry name" value="P-loop_NTPase"/>
</dbReference>
<feature type="domain" description="ABC transporter" evidence="5">
    <location>
        <begin position="8"/>
        <end position="252"/>
    </location>
</feature>
<evidence type="ECO:0000256" key="3">
    <source>
        <dbReference type="ARBA" id="ARBA00022741"/>
    </source>
</evidence>
<dbReference type="PROSITE" id="PS00211">
    <property type="entry name" value="ABC_TRANSPORTER_1"/>
    <property type="match status" value="1"/>
</dbReference>
<dbReference type="Pfam" id="PF00005">
    <property type="entry name" value="ABC_tran"/>
    <property type="match status" value="1"/>
</dbReference>
<evidence type="ECO:0000256" key="2">
    <source>
        <dbReference type="ARBA" id="ARBA00022448"/>
    </source>
</evidence>
<dbReference type="InterPro" id="IPR030679">
    <property type="entry name" value="ABC_ATPase_HisP-typ"/>
</dbReference>
<keyword evidence="7" id="KW-1185">Reference proteome</keyword>
<keyword evidence="3" id="KW-0547">Nucleotide-binding</keyword>
<dbReference type="Gene3D" id="3.40.50.300">
    <property type="entry name" value="P-loop containing nucleotide triphosphate hydrolases"/>
    <property type="match status" value="1"/>
</dbReference>
<dbReference type="PANTHER" id="PTHR43166">
    <property type="entry name" value="AMINO ACID IMPORT ATP-BINDING PROTEIN"/>
    <property type="match status" value="1"/>
</dbReference>
<dbReference type="PIRSF" id="PIRSF039085">
    <property type="entry name" value="ABC_ATPase_HisP"/>
    <property type="match status" value="1"/>
</dbReference>
<dbReference type="AlphaFoldDB" id="A0A1K2HXY6"/>
<organism evidence="6 7">
    <name type="scientific">Devosia enhydra</name>
    <dbReference type="NCBI Taxonomy" id="665118"/>
    <lineage>
        <taxon>Bacteria</taxon>
        <taxon>Pseudomonadati</taxon>
        <taxon>Pseudomonadota</taxon>
        <taxon>Alphaproteobacteria</taxon>
        <taxon>Hyphomicrobiales</taxon>
        <taxon>Devosiaceae</taxon>
        <taxon>Devosia</taxon>
    </lineage>
</organism>
<evidence type="ECO:0000313" key="7">
    <source>
        <dbReference type="Proteomes" id="UP000183447"/>
    </source>
</evidence>
<protein>
    <submittedName>
        <fullName evidence="6">Polar amino acid transport system ATP-binding protein</fullName>
    </submittedName>
</protein>
<dbReference type="GO" id="GO:0016887">
    <property type="term" value="F:ATP hydrolysis activity"/>
    <property type="evidence" value="ECO:0007669"/>
    <property type="project" value="InterPro"/>
</dbReference>
<dbReference type="PROSITE" id="PS50893">
    <property type="entry name" value="ABC_TRANSPORTER_2"/>
    <property type="match status" value="1"/>
</dbReference>
<accession>A0A1K2HXY6</accession>
<dbReference type="GO" id="GO:0005524">
    <property type="term" value="F:ATP binding"/>
    <property type="evidence" value="ECO:0007669"/>
    <property type="project" value="UniProtKB-KW"/>
</dbReference>
<dbReference type="SMART" id="SM00382">
    <property type="entry name" value="AAA"/>
    <property type="match status" value="1"/>
</dbReference>
<sequence>MTGDSMVLSARRVRKQFGALVALDDVDLDVAEGSVVAIIGPSGSGKSTLARCIHQLERIDAGAIYLDGELLGFEHKSGKLLPLRDRDLSRQRAQMGMVFQQFNLFSHYTILENLIEGPTRVLGVPRKEAEEKARALLARVRLSDKVDAYPRHLSGGQQQRAAIARALANEPRLMLFDEPTSALDPELVGEVLEVMQDLAAGGMTMVIVTHEMSFARDVADRIVFMEAGRIVKEGTPKEIFGAPPESRLGRFLATSGVALTSPEATLAD</sequence>
<dbReference type="STRING" id="665118.SAMN02983003_2159"/>
<dbReference type="InterPro" id="IPR017871">
    <property type="entry name" value="ABC_transporter-like_CS"/>
</dbReference>
<name>A0A1K2HXY6_9HYPH</name>
<comment type="similarity">
    <text evidence="1">Belongs to the ABC transporter superfamily.</text>
</comment>
<dbReference type="EMBL" id="FPKU01000002">
    <property type="protein sequence ID" value="SFZ84690.1"/>
    <property type="molecule type" value="Genomic_DNA"/>
</dbReference>
<dbReference type="InterPro" id="IPR050086">
    <property type="entry name" value="MetN_ABC_transporter-like"/>
</dbReference>